<dbReference type="SUPFAM" id="SSF49265">
    <property type="entry name" value="Fibronectin type III"/>
    <property type="match status" value="1"/>
</dbReference>
<dbReference type="PROSITE" id="PS51257">
    <property type="entry name" value="PROKAR_LIPOPROTEIN"/>
    <property type="match status" value="1"/>
</dbReference>
<feature type="chain" id="PRO_5010306213" evidence="3">
    <location>
        <begin position="18"/>
        <end position="566"/>
    </location>
</feature>
<dbReference type="SUPFAM" id="SSF51445">
    <property type="entry name" value="(Trans)glycosidases"/>
    <property type="match status" value="1"/>
</dbReference>
<keyword evidence="1 3" id="KW-0732">Signal</keyword>
<dbReference type="GO" id="GO:0016787">
    <property type="term" value="F:hydrolase activity"/>
    <property type="evidence" value="ECO:0007669"/>
    <property type="project" value="UniProtKB-KW"/>
</dbReference>
<proteinExistence type="predicted"/>
<protein>
    <submittedName>
        <fullName evidence="5">Glycoside hydrolase</fullName>
    </submittedName>
</protein>
<dbReference type="EMBL" id="MORL01000005">
    <property type="protein sequence ID" value="OIN58934.1"/>
    <property type="molecule type" value="Genomic_DNA"/>
</dbReference>
<accession>A0A1S2VJK1</accession>
<dbReference type="Pfam" id="PF02638">
    <property type="entry name" value="GHL10"/>
    <property type="match status" value="1"/>
</dbReference>
<keyword evidence="5" id="KW-0378">Hydrolase</keyword>
<dbReference type="InterPro" id="IPR017853">
    <property type="entry name" value="GH"/>
</dbReference>
<evidence type="ECO:0000256" key="1">
    <source>
        <dbReference type="ARBA" id="ARBA00022729"/>
    </source>
</evidence>
<evidence type="ECO:0000313" key="6">
    <source>
        <dbReference type="Proteomes" id="UP000181790"/>
    </source>
</evidence>
<dbReference type="InterPro" id="IPR013783">
    <property type="entry name" value="Ig-like_fold"/>
</dbReference>
<feature type="domain" description="Glycosyl hydrolase-like 10" evidence="4">
    <location>
        <begin position="82"/>
        <end position="400"/>
    </location>
</feature>
<dbReference type="Gene3D" id="2.60.40.10">
    <property type="entry name" value="Immunoglobulins"/>
    <property type="match status" value="1"/>
</dbReference>
<evidence type="ECO:0000313" key="5">
    <source>
        <dbReference type="EMBL" id="OIN58934.1"/>
    </source>
</evidence>
<dbReference type="OrthoDB" id="9773203at2"/>
<dbReference type="PANTHER" id="PTHR43405:SF1">
    <property type="entry name" value="GLYCOSYL HYDROLASE DIGH"/>
    <property type="match status" value="1"/>
</dbReference>
<dbReference type="InterPro" id="IPR036116">
    <property type="entry name" value="FN3_sf"/>
</dbReference>
<dbReference type="Proteomes" id="UP000181790">
    <property type="component" value="Unassembled WGS sequence"/>
</dbReference>
<gene>
    <name evidence="5" type="ORF">BLX24_11975</name>
</gene>
<organism evidence="5 6">
    <name type="scientific">Arsenicibacter rosenii</name>
    <dbReference type="NCBI Taxonomy" id="1750698"/>
    <lineage>
        <taxon>Bacteria</taxon>
        <taxon>Pseudomonadati</taxon>
        <taxon>Bacteroidota</taxon>
        <taxon>Cytophagia</taxon>
        <taxon>Cytophagales</taxon>
        <taxon>Spirosomataceae</taxon>
        <taxon>Arsenicibacter</taxon>
    </lineage>
</organism>
<dbReference type="InterPro" id="IPR052177">
    <property type="entry name" value="Divisome_Glycosyl_Hydrolase"/>
</dbReference>
<comment type="caution">
    <text evidence="5">The sequence shown here is derived from an EMBL/GenBank/DDBJ whole genome shotgun (WGS) entry which is preliminary data.</text>
</comment>
<feature type="signal peptide" evidence="3">
    <location>
        <begin position="1"/>
        <end position="17"/>
    </location>
</feature>
<dbReference type="AlphaFoldDB" id="A0A1S2VJK1"/>
<evidence type="ECO:0000256" key="3">
    <source>
        <dbReference type="SAM" id="SignalP"/>
    </source>
</evidence>
<sequence length="566" mass="64654">MFRATVFFVCFSTLLLAIGCHSRRAPVVVKTPPAATKPVAKKPPVTPPRSASSVAATRPRPPVDTVAYEMPDMSVPASPKREFRAVWIATVQNIDWPSKKGLPTSQQQQEMISILDMHRQAGLNAVIMQVRAAADAFYAEGPEPWSEWLTGKQGKAPDPFYDPMEFIIDQAHSRGMEFHAWLNLDRGTFGKTASLASDHISYRKPEWFITYGDRKLFNLGLPEVRTYVAGIVANIVRNYDVDGIHFDDYFYPYAIAGQTIKDDAAYRKYYNGMGKEDWRRSNVDKLVLELRDSVKAVNPYCKFGISPFGIWKNVKSDPDGSATTGGQAYYELYADTRKWVRQGWVDYIVPQVYFTTEFSRAPYKVLVDWWAKNSIGRHLYIGHGAYRLGNTRERDPAWMDPAQMPSQIRYLRNSALAAARGPVHGSIYFSSKSLTTNRMGVRDSLQTSLYKYPALVPPMTWIDSIPPLPVRDLKAARTDQGVELYWQSPDEARDGDLASYYVVYRFEGRYRQYRTDNPERILSICPGEDNTRFIDRTADPKKKYTYIVTAFDRLHNESREIQVWIN</sequence>
<keyword evidence="6" id="KW-1185">Reference proteome</keyword>
<reference evidence="5 6" key="1">
    <citation type="submission" date="2016-10" db="EMBL/GenBank/DDBJ databases">
        <title>Arsenicibacter rosenii gen. nov., sp. nov., an efficient arsenic-methylating bacterium isolated from an arsenic-contaminated paddy soil.</title>
        <authorList>
            <person name="Huang K."/>
        </authorList>
    </citation>
    <scope>NUCLEOTIDE SEQUENCE [LARGE SCALE GENOMIC DNA]</scope>
    <source>
        <strain evidence="5 6">SM-1</strain>
    </source>
</reference>
<feature type="region of interest" description="Disordered" evidence="2">
    <location>
        <begin position="35"/>
        <end position="63"/>
    </location>
</feature>
<evidence type="ECO:0000256" key="2">
    <source>
        <dbReference type="SAM" id="MobiDB-lite"/>
    </source>
</evidence>
<dbReference type="PANTHER" id="PTHR43405">
    <property type="entry name" value="GLYCOSYL HYDROLASE DIGH"/>
    <property type="match status" value="1"/>
</dbReference>
<evidence type="ECO:0000259" key="4">
    <source>
        <dbReference type="Pfam" id="PF02638"/>
    </source>
</evidence>
<dbReference type="InterPro" id="IPR003790">
    <property type="entry name" value="GHL10"/>
</dbReference>
<dbReference type="Gene3D" id="3.20.20.80">
    <property type="entry name" value="Glycosidases"/>
    <property type="match status" value="1"/>
</dbReference>
<name>A0A1S2VJK1_9BACT</name>